<dbReference type="InterPro" id="IPR048715">
    <property type="entry name" value="CggR_N"/>
</dbReference>
<dbReference type="RefSeq" id="WP_046315939.1">
    <property type="nucleotide sequence ID" value="NZ_JBHSZT010000001.1"/>
</dbReference>
<dbReference type="PANTHER" id="PTHR34294:SF5">
    <property type="entry name" value="CENTRAL GLYCOLYTIC GENES REGULATOR"/>
    <property type="match status" value="1"/>
</dbReference>
<dbReference type="InterPro" id="IPR007324">
    <property type="entry name" value="Sugar-bd_dom_put"/>
</dbReference>
<keyword evidence="4" id="KW-0804">Transcription</keyword>
<feature type="domain" description="CggR N-terminal DNA binding" evidence="6">
    <location>
        <begin position="18"/>
        <end position="86"/>
    </location>
</feature>
<protein>
    <submittedName>
        <fullName evidence="7">Glycolytic regulator</fullName>
    </submittedName>
</protein>
<evidence type="ECO:0000259" key="5">
    <source>
        <dbReference type="Pfam" id="PF04198"/>
    </source>
</evidence>
<dbReference type="InterPro" id="IPR051054">
    <property type="entry name" value="SorC_transcr_regulators"/>
</dbReference>
<dbReference type="GO" id="GO:0030246">
    <property type="term" value="F:carbohydrate binding"/>
    <property type="evidence" value="ECO:0007669"/>
    <property type="project" value="InterPro"/>
</dbReference>
<dbReference type="STRING" id="1218492.JG30_05120"/>
<dbReference type="GO" id="GO:0003677">
    <property type="term" value="F:DNA binding"/>
    <property type="evidence" value="ECO:0007669"/>
    <property type="project" value="UniProtKB-KW"/>
</dbReference>
<gene>
    <name evidence="7" type="ORF">JG30_05120</name>
</gene>
<feature type="domain" description="Sugar-binding" evidence="5">
    <location>
        <begin position="90"/>
        <end position="340"/>
    </location>
</feature>
<dbReference type="AlphaFoldDB" id="A0A0F4LXL5"/>
<evidence type="ECO:0000259" key="6">
    <source>
        <dbReference type="Pfam" id="PF21715"/>
    </source>
</evidence>
<keyword evidence="3" id="KW-0238">DNA-binding</keyword>
<dbReference type="EMBL" id="JXJQ01000006">
    <property type="protein sequence ID" value="KJY62311.1"/>
    <property type="molecule type" value="Genomic_DNA"/>
</dbReference>
<proteinExistence type="inferred from homology"/>
<dbReference type="PANTHER" id="PTHR34294">
    <property type="entry name" value="TRANSCRIPTIONAL REGULATOR-RELATED"/>
    <property type="match status" value="1"/>
</dbReference>
<dbReference type="Pfam" id="PF04198">
    <property type="entry name" value="Sugar-bind"/>
    <property type="match status" value="1"/>
</dbReference>
<evidence type="ECO:0000256" key="4">
    <source>
        <dbReference type="ARBA" id="ARBA00023163"/>
    </source>
</evidence>
<evidence type="ECO:0000313" key="7">
    <source>
        <dbReference type="EMBL" id="KJY62311.1"/>
    </source>
</evidence>
<evidence type="ECO:0000313" key="8">
    <source>
        <dbReference type="Proteomes" id="UP000033558"/>
    </source>
</evidence>
<name>A0A0F4LXL5_9LACO</name>
<keyword evidence="2" id="KW-0805">Transcription regulation</keyword>
<evidence type="ECO:0000256" key="3">
    <source>
        <dbReference type="ARBA" id="ARBA00023125"/>
    </source>
</evidence>
<organism evidence="7 8">
    <name type="scientific">Bombilactobacillus mellifer</name>
    <dbReference type="NCBI Taxonomy" id="1218492"/>
    <lineage>
        <taxon>Bacteria</taxon>
        <taxon>Bacillati</taxon>
        <taxon>Bacillota</taxon>
        <taxon>Bacilli</taxon>
        <taxon>Lactobacillales</taxon>
        <taxon>Lactobacillaceae</taxon>
        <taxon>Bombilactobacillus</taxon>
    </lineage>
</organism>
<dbReference type="InterPro" id="IPR036390">
    <property type="entry name" value="WH_DNA-bd_sf"/>
</dbReference>
<comment type="caution">
    <text evidence="7">The sequence shown here is derived from an EMBL/GenBank/DDBJ whole genome shotgun (WGS) entry which is preliminary data.</text>
</comment>
<dbReference type="HOGENOM" id="CLU_054506_2_0_9"/>
<sequence length="346" mass="38358">MDNWDWINTVAPDFWQEIQQRYRILQRIHWMQPIGRRVLAAELDLSERVLRRETDLFRQTGLIEMSKSGMLLTELGVQVTQQLDHLLRNVNDNSMMGEQLAKHLGIKQAIIVPGNSERHAKVLDLMGRELNRLLNQCLPPGCNTVAVMGGTTMAAVAQQLLPSLTQNRQLLFVPARGGLGESVAIQANTVCAEMAAHSGGRYRALYVPEDISSQSVKPLLKEPVVKAVLDLINQANVVINGIGRAQVMAQRRHMSSAEIQYLEEKKAVSEAFGNFLNAAGEVVYRVPKIGLQVSDLINISYVITIAGGPQKVQAIESYMKIAPQQTILITDEAAAKLILRGQEPLK</sequence>
<dbReference type="OrthoDB" id="9793820at2"/>
<dbReference type="SUPFAM" id="SSF46785">
    <property type="entry name" value="Winged helix' DNA-binding domain"/>
    <property type="match status" value="1"/>
</dbReference>
<reference evidence="7 8" key="1">
    <citation type="submission" date="2015-01" db="EMBL/GenBank/DDBJ databases">
        <title>Comparative genomics of the lactic acid bacteria isolated from the honey bee gut.</title>
        <authorList>
            <person name="Ellegaard K.M."/>
            <person name="Tamarit D."/>
            <person name="Javelind E."/>
            <person name="Olofsson T."/>
            <person name="Andersson S.G."/>
            <person name="Vasquez A."/>
        </authorList>
    </citation>
    <scope>NUCLEOTIDE SEQUENCE [LARGE SCALE GENOMIC DNA]</scope>
    <source>
        <strain evidence="7 8">Bin4</strain>
    </source>
</reference>
<accession>A0A0F4LXL5</accession>
<dbReference type="SUPFAM" id="SSF100950">
    <property type="entry name" value="NagB/RpiA/CoA transferase-like"/>
    <property type="match status" value="1"/>
</dbReference>
<keyword evidence="8" id="KW-1185">Reference proteome</keyword>
<comment type="similarity">
    <text evidence="1">Belongs to the SorC transcriptional regulatory family.</text>
</comment>
<evidence type="ECO:0000256" key="1">
    <source>
        <dbReference type="ARBA" id="ARBA00010466"/>
    </source>
</evidence>
<evidence type="ECO:0000256" key="2">
    <source>
        <dbReference type="ARBA" id="ARBA00023015"/>
    </source>
</evidence>
<dbReference type="InterPro" id="IPR036388">
    <property type="entry name" value="WH-like_DNA-bd_sf"/>
</dbReference>
<dbReference type="Gene3D" id="3.40.50.1360">
    <property type="match status" value="1"/>
</dbReference>
<dbReference type="Gene3D" id="1.10.10.10">
    <property type="entry name" value="Winged helix-like DNA-binding domain superfamily/Winged helix DNA-binding domain"/>
    <property type="match status" value="1"/>
</dbReference>
<dbReference type="Proteomes" id="UP000033558">
    <property type="component" value="Unassembled WGS sequence"/>
</dbReference>
<dbReference type="PATRIC" id="fig|1218492.5.peg.637"/>
<dbReference type="InterPro" id="IPR037171">
    <property type="entry name" value="NagB/RpiA_transferase-like"/>
</dbReference>
<dbReference type="Pfam" id="PF21715">
    <property type="entry name" value="CggR_N"/>
    <property type="match status" value="1"/>
</dbReference>